<dbReference type="EMBL" id="LAZR01002411">
    <property type="protein sequence ID" value="KKN30388.1"/>
    <property type="molecule type" value="Genomic_DNA"/>
</dbReference>
<comment type="caution">
    <text evidence="1">The sequence shown here is derived from an EMBL/GenBank/DDBJ whole genome shotgun (WGS) entry which is preliminary data.</text>
</comment>
<sequence length="71" mass="8198">MVKLDARKEDGEIIISEGSFEHLLNCLDNQRFINDVNADAMSPDVDYKQIQKDNQEAIDDFSRKCRTLLHS</sequence>
<accession>A0A0F9SMD2</accession>
<evidence type="ECO:0000313" key="1">
    <source>
        <dbReference type="EMBL" id="KKN30388.1"/>
    </source>
</evidence>
<dbReference type="AlphaFoldDB" id="A0A0F9SMD2"/>
<reference evidence="1" key="1">
    <citation type="journal article" date="2015" name="Nature">
        <title>Complex archaea that bridge the gap between prokaryotes and eukaryotes.</title>
        <authorList>
            <person name="Spang A."/>
            <person name="Saw J.H."/>
            <person name="Jorgensen S.L."/>
            <person name="Zaremba-Niedzwiedzka K."/>
            <person name="Martijn J."/>
            <person name="Lind A.E."/>
            <person name="van Eijk R."/>
            <person name="Schleper C."/>
            <person name="Guy L."/>
            <person name="Ettema T.J."/>
        </authorList>
    </citation>
    <scope>NUCLEOTIDE SEQUENCE</scope>
</reference>
<proteinExistence type="predicted"/>
<organism evidence="1">
    <name type="scientific">marine sediment metagenome</name>
    <dbReference type="NCBI Taxonomy" id="412755"/>
    <lineage>
        <taxon>unclassified sequences</taxon>
        <taxon>metagenomes</taxon>
        <taxon>ecological metagenomes</taxon>
    </lineage>
</organism>
<protein>
    <submittedName>
        <fullName evidence="1">Uncharacterized protein</fullName>
    </submittedName>
</protein>
<name>A0A0F9SMD2_9ZZZZ</name>
<gene>
    <name evidence="1" type="ORF">LCGC14_0834610</name>
</gene>